<proteinExistence type="inferred from homology"/>
<gene>
    <name evidence="4" type="ORF">Q763_12805</name>
</gene>
<keyword evidence="5" id="KW-1185">Reference proteome</keyword>
<comment type="similarity">
    <text evidence="1 3">Belongs to the ArsC family.</text>
</comment>
<name>A0A0A2LKE1_9FLAO</name>
<evidence type="ECO:0000256" key="3">
    <source>
        <dbReference type="PROSITE-ProRule" id="PRU01282"/>
    </source>
</evidence>
<reference evidence="4 5" key="1">
    <citation type="submission" date="2013-09" db="EMBL/GenBank/DDBJ databases">
        <authorList>
            <person name="Zeng Z."/>
            <person name="Chen C."/>
        </authorList>
    </citation>
    <scope>NUCLEOTIDE SEQUENCE [LARGE SCALE GENOMIC DNA]</scope>
    <source>
        <strain evidence="4 5">F44-8</strain>
    </source>
</reference>
<dbReference type="SUPFAM" id="SSF52833">
    <property type="entry name" value="Thioredoxin-like"/>
    <property type="match status" value="1"/>
</dbReference>
<protein>
    <submittedName>
        <fullName evidence="4">Arsenate reductase</fullName>
    </submittedName>
</protein>
<dbReference type="EMBL" id="JRLV01000015">
    <property type="protein sequence ID" value="KGO79721.1"/>
    <property type="molecule type" value="Genomic_DNA"/>
</dbReference>
<dbReference type="CDD" id="cd03034">
    <property type="entry name" value="ArsC_ArsC"/>
    <property type="match status" value="1"/>
</dbReference>
<comment type="caution">
    <text evidence="4">The sequence shown here is derived from an EMBL/GenBank/DDBJ whole genome shotgun (WGS) entry which is preliminary data.</text>
</comment>
<sequence length="113" mass="12984">MITIYHNPRCSKSREGLQFLELEEKPFTTVKYLNEPLTKNELTTIIKKLGIAPIELVRTKEKIWISDYKGKELSDSEVIEAMLQHPNLIERPIVVNGDKAVVARPAEKIKEIL</sequence>
<dbReference type="GO" id="GO:0008794">
    <property type="term" value="F:arsenate reductase (glutaredoxin) activity"/>
    <property type="evidence" value="ECO:0007669"/>
    <property type="project" value="InterPro"/>
</dbReference>
<evidence type="ECO:0000256" key="1">
    <source>
        <dbReference type="ARBA" id="ARBA00007198"/>
    </source>
</evidence>
<dbReference type="STRING" id="1406840.Q763_12805"/>
<dbReference type="eggNOG" id="COG1393">
    <property type="taxonomic scope" value="Bacteria"/>
</dbReference>
<dbReference type="RefSeq" id="WP_035134800.1">
    <property type="nucleotide sequence ID" value="NZ_JRLV01000015.1"/>
</dbReference>
<evidence type="ECO:0000256" key="2">
    <source>
        <dbReference type="ARBA" id="ARBA00023002"/>
    </source>
</evidence>
<evidence type="ECO:0000313" key="4">
    <source>
        <dbReference type="EMBL" id="KGO79721.1"/>
    </source>
</evidence>
<dbReference type="Gene3D" id="3.40.30.10">
    <property type="entry name" value="Glutaredoxin"/>
    <property type="match status" value="1"/>
</dbReference>
<dbReference type="NCBIfam" id="TIGR00014">
    <property type="entry name" value="arsC"/>
    <property type="match status" value="1"/>
</dbReference>
<accession>A0A0A2LKE1</accession>
<dbReference type="PROSITE" id="PS51353">
    <property type="entry name" value="ARSC"/>
    <property type="match status" value="1"/>
</dbReference>
<dbReference type="PANTHER" id="PTHR30041">
    <property type="entry name" value="ARSENATE REDUCTASE"/>
    <property type="match status" value="1"/>
</dbReference>
<dbReference type="Pfam" id="PF03960">
    <property type="entry name" value="ArsC"/>
    <property type="match status" value="1"/>
</dbReference>
<dbReference type="PANTHER" id="PTHR30041:SF4">
    <property type="entry name" value="ARSENATE REDUCTASE"/>
    <property type="match status" value="1"/>
</dbReference>
<evidence type="ECO:0000313" key="5">
    <source>
        <dbReference type="Proteomes" id="UP000030129"/>
    </source>
</evidence>
<dbReference type="InterPro" id="IPR006660">
    <property type="entry name" value="Arsenate_reductase-like"/>
</dbReference>
<dbReference type="InterPro" id="IPR036249">
    <property type="entry name" value="Thioredoxin-like_sf"/>
</dbReference>
<dbReference type="InterPro" id="IPR006659">
    <property type="entry name" value="Arsenate_reductase"/>
</dbReference>
<dbReference type="Proteomes" id="UP000030129">
    <property type="component" value="Unassembled WGS sequence"/>
</dbReference>
<dbReference type="AlphaFoldDB" id="A0A0A2LKE1"/>
<organism evidence="4 5">
    <name type="scientific">Flavobacterium beibuense F44-8</name>
    <dbReference type="NCBI Taxonomy" id="1406840"/>
    <lineage>
        <taxon>Bacteria</taxon>
        <taxon>Pseudomonadati</taxon>
        <taxon>Bacteroidota</taxon>
        <taxon>Flavobacteriia</taxon>
        <taxon>Flavobacteriales</taxon>
        <taxon>Flavobacteriaceae</taxon>
        <taxon>Flavobacterium</taxon>
    </lineage>
</organism>
<keyword evidence="2" id="KW-0560">Oxidoreductase</keyword>